<dbReference type="GeneID" id="94194897"/>
<dbReference type="RefSeq" id="XP_067715485.1">
    <property type="nucleotide sequence ID" value="XM_067859384.1"/>
</dbReference>
<dbReference type="EMBL" id="BPLF01000002">
    <property type="protein sequence ID" value="GIX63416.1"/>
    <property type="molecule type" value="Genomic_DNA"/>
</dbReference>
<reference evidence="1 2" key="1">
    <citation type="submission" date="2021-06" db="EMBL/GenBank/DDBJ databases">
        <title>Genome sequence of Babesia caballi.</title>
        <authorList>
            <person name="Yamagishi J."/>
            <person name="Kidaka T."/>
            <person name="Ochi A."/>
        </authorList>
    </citation>
    <scope>NUCLEOTIDE SEQUENCE [LARGE SCALE GENOMIC DNA]</scope>
    <source>
        <strain evidence="1">USDA-D6B2</strain>
    </source>
</reference>
<dbReference type="Proteomes" id="UP001497744">
    <property type="component" value="Unassembled WGS sequence"/>
</dbReference>
<accession>A0AAV4LWC6</accession>
<evidence type="ECO:0000313" key="2">
    <source>
        <dbReference type="Proteomes" id="UP001497744"/>
    </source>
</evidence>
<dbReference type="AlphaFoldDB" id="A0AAV4LWC6"/>
<proteinExistence type="predicted"/>
<keyword evidence="2" id="KW-1185">Reference proteome</keyword>
<gene>
    <name evidence="1" type="ORF">BcabD6B2_28510</name>
</gene>
<sequence>MVSHDSPYFAHARSIWSAECVEDCCVSDDSPSSAFDGKLLLELKTSFVMPDDPEPFLLYAPPPSTASGGSITELRETAERSCLPVLLSLRLALLAKNESRCMSSVVRLEPSDPFPCSDSSARLDKPELERPLSVLLHMLPSPAISAPGCEYVLTSEFAMLFLDSKERLVKEGEFDLEEALESVSDV</sequence>
<protein>
    <submittedName>
        <fullName evidence="1">Uncharacterized protein</fullName>
    </submittedName>
</protein>
<name>A0AAV4LWC6_BABCB</name>
<comment type="caution">
    <text evidence="1">The sequence shown here is derived from an EMBL/GenBank/DDBJ whole genome shotgun (WGS) entry which is preliminary data.</text>
</comment>
<evidence type="ECO:0000313" key="1">
    <source>
        <dbReference type="EMBL" id="GIX63416.1"/>
    </source>
</evidence>
<organism evidence="1 2">
    <name type="scientific">Babesia caballi</name>
    <dbReference type="NCBI Taxonomy" id="5871"/>
    <lineage>
        <taxon>Eukaryota</taxon>
        <taxon>Sar</taxon>
        <taxon>Alveolata</taxon>
        <taxon>Apicomplexa</taxon>
        <taxon>Aconoidasida</taxon>
        <taxon>Piroplasmida</taxon>
        <taxon>Babesiidae</taxon>
        <taxon>Babesia</taxon>
    </lineage>
</organism>